<evidence type="ECO:0000256" key="1">
    <source>
        <dbReference type="SAM" id="MobiDB-lite"/>
    </source>
</evidence>
<dbReference type="Proteomes" id="UP000660729">
    <property type="component" value="Unassembled WGS sequence"/>
</dbReference>
<sequence>MDRARLSGECRSRLPVDSRADEMEQYWMLCHNCDKWHLPTPCTEPFKQCGRCGNMGHLDYFCAADPKPRPPPGQKAVAGNGNGTAANKPCAQPHFPPGMQFPVTDAKYCNPHFIALLQAKAVTDAMGMLNSGLPMQHVISHFWPPGTRPTLQIPRVLAPAQTTSMPSAPLPAAGQPGQLPQPMQLQHHHTMPQKSVEVIDMGSPDSEPAAKRRRSSTIEGHSQGDPAVQEGATEQTSNIEDNQTIAVSATVSPETHPAEGSFETATPGKSSKKGTVSKRKASSGTRCSDCIRQHKKCKHNGNDGQQSREQSVSAPEYTHGEREIFHAQASAGMQAPGQVSANSNDDVFGGNTQMAGFDARQQYPDAIGHIQPLQPHEHAELQKILAVSQAAGTGATATAEGNEGSHFEQINQVNWAGGAVQQHFGPTAGTAEDQAMDTATTKPVPKKRGGGRKKT</sequence>
<feature type="region of interest" description="Disordered" evidence="1">
    <location>
        <begin position="162"/>
        <end position="318"/>
    </location>
</feature>
<feature type="region of interest" description="Disordered" evidence="1">
    <location>
        <begin position="418"/>
        <end position="455"/>
    </location>
</feature>
<accession>A0A8H6VIU4</accession>
<keyword evidence="3" id="KW-1185">Reference proteome</keyword>
<feature type="compositionally biased region" description="Low complexity" evidence="1">
    <location>
        <begin position="170"/>
        <end position="185"/>
    </location>
</feature>
<feature type="compositionally biased region" description="Polar residues" evidence="1">
    <location>
        <begin position="302"/>
        <end position="313"/>
    </location>
</feature>
<reference evidence="2" key="1">
    <citation type="submission" date="2020-04" db="EMBL/GenBank/DDBJ databases">
        <title>Draft genome resource of the tomato pathogen Pseudocercospora fuligena.</title>
        <authorList>
            <person name="Zaccaron A."/>
        </authorList>
    </citation>
    <scope>NUCLEOTIDE SEQUENCE</scope>
    <source>
        <strain evidence="2">PF001</strain>
    </source>
</reference>
<dbReference type="OrthoDB" id="3647866at2759"/>
<evidence type="ECO:0000313" key="2">
    <source>
        <dbReference type="EMBL" id="KAF7189629.1"/>
    </source>
</evidence>
<organism evidence="2 3">
    <name type="scientific">Pseudocercospora fuligena</name>
    <dbReference type="NCBI Taxonomy" id="685502"/>
    <lineage>
        <taxon>Eukaryota</taxon>
        <taxon>Fungi</taxon>
        <taxon>Dikarya</taxon>
        <taxon>Ascomycota</taxon>
        <taxon>Pezizomycotina</taxon>
        <taxon>Dothideomycetes</taxon>
        <taxon>Dothideomycetidae</taxon>
        <taxon>Mycosphaerellales</taxon>
        <taxon>Mycosphaerellaceae</taxon>
        <taxon>Pseudocercospora</taxon>
    </lineage>
</organism>
<feature type="compositionally biased region" description="Basic residues" evidence="1">
    <location>
        <begin position="444"/>
        <end position="455"/>
    </location>
</feature>
<dbReference type="EMBL" id="JABCIY010000183">
    <property type="protein sequence ID" value="KAF7189629.1"/>
    <property type="molecule type" value="Genomic_DNA"/>
</dbReference>
<gene>
    <name evidence="2" type="ORF">HII31_09073</name>
</gene>
<proteinExistence type="predicted"/>
<name>A0A8H6VIU4_9PEZI</name>
<dbReference type="AlphaFoldDB" id="A0A8H6VIU4"/>
<protein>
    <submittedName>
        <fullName evidence="2">Uncharacterized protein</fullName>
    </submittedName>
</protein>
<feature type="compositionally biased region" description="Polar residues" evidence="1">
    <location>
        <begin position="232"/>
        <end position="253"/>
    </location>
</feature>
<feature type="compositionally biased region" description="Basic residues" evidence="1">
    <location>
        <begin position="270"/>
        <end position="281"/>
    </location>
</feature>
<comment type="caution">
    <text evidence="2">The sequence shown here is derived from an EMBL/GenBank/DDBJ whole genome shotgun (WGS) entry which is preliminary data.</text>
</comment>
<evidence type="ECO:0000313" key="3">
    <source>
        <dbReference type="Proteomes" id="UP000660729"/>
    </source>
</evidence>